<protein>
    <recommendedName>
        <fullName evidence="2">COG4 transport protein middle alpha-helical bundle domain-containing protein</fullName>
    </recommendedName>
</protein>
<dbReference type="STRING" id="670386.D3AW62"/>
<organism evidence="3 4">
    <name type="scientific">Heterostelium pallidum (strain ATCC 26659 / Pp 5 / PN500)</name>
    <name type="common">Cellular slime mold</name>
    <name type="synonym">Polysphondylium pallidum</name>
    <dbReference type="NCBI Taxonomy" id="670386"/>
    <lineage>
        <taxon>Eukaryota</taxon>
        <taxon>Amoebozoa</taxon>
        <taxon>Evosea</taxon>
        <taxon>Eumycetozoa</taxon>
        <taxon>Dictyostelia</taxon>
        <taxon>Acytosteliales</taxon>
        <taxon>Acytosteliaceae</taxon>
        <taxon>Heterostelium</taxon>
    </lineage>
</organism>
<dbReference type="InterPro" id="IPR013167">
    <property type="entry name" value="COG4_M"/>
</dbReference>
<dbReference type="GeneID" id="31355867"/>
<name>D3AW62_HETP5</name>
<dbReference type="PANTHER" id="PTHR24016:SF20">
    <property type="entry name" value="CONSERVED OLIGOMERIC GOLGI COMPLEX SUBUNIT 4"/>
    <property type="match status" value="1"/>
</dbReference>
<comment type="caution">
    <text evidence="3">The sequence shown here is derived from an EMBL/GenBank/DDBJ whole genome shotgun (WGS) entry which is preliminary data.</text>
</comment>
<feature type="domain" description="COG4 transport protein middle alpha-helical bundle" evidence="2">
    <location>
        <begin position="359"/>
        <end position="481"/>
    </location>
</feature>
<dbReference type="InterPro" id="IPR048682">
    <property type="entry name" value="COG4"/>
</dbReference>
<dbReference type="Pfam" id="PF08318">
    <property type="entry name" value="COG4_m"/>
    <property type="match status" value="1"/>
</dbReference>
<accession>D3AW62</accession>
<sequence length="487" mass="56350">MKSNSENHKTFNMFKFVLDKLGVNQQQQQQQPSTQQLKHNNNQQQQLQPQNKQKENNDIVDDLSQFLHSMNVNKSQSDLDLMLTIISDRVNKSEYLDAYNRLKQLVFITIDQLVGGAVNASTDSATYNQLQNSYQLPSINKLEDLYQLVRMKSQEILRGNQDSKVILELSSILSILQQVRYLLLNRKYIQQQQQQIQQQSSTNDNDNNKKIVNQQIEMHEEDEGLQIYCQYQSKMIQMEIQPVEFDRYWQWNSIILEKNRKYRLKQWDISKLAILLHNQSSMYLDQIYTILLDRIKDQSLLNSFTEANSKLEDLIIAFEFNQPMVDSYQYLLAVDELLNGLSAISEISFKYSSFILDHSSTSKIIELNSLKSRVQEIMNHYISLETQYFQLSFSVAIYLDDVGHLLKLLKYPGIAGTPQSNLLPPPINKTIKDIETSSKIDDIFFVFRKVVSRSLASLSSPSVCATINVTSSNFDSIFIPVSTASVE</sequence>
<dbReference type="PANTHER" id="PTHR24016">
    <property type="entry name" value="CONSERVED OLIGOMERIC GOLGI COMPLEX SUBUNIT 4"/>
    <property type="match status" value="1"/>
</dbReference>
<evidence type="ECO:0000313" key="4">
    <source>
        <dbReference type="Proteomes" id="UP000001396"/>
    </source>
</evidence>
<dbReference type="FunCoup" id="D3AW62">
    <property type="interactions" value="3"/>
</dbReference>
<feature type="region of interest" description="Disordered" evidence="1">
    <location>
        <begin position="25"/>
        <end position="54"/>
    </location>
</feature>
<keyword evidence="4" id="KW-1185">Reference proteome</keyword>
<dbReference type="Proteomes" id="UP000001396">
    <property type="component" value="Unassembled WGS sequence"/>
</dbReference>
<evidence type="ECO:0000256" key="1">
    <source>
        <dbReference type="SAM" id="MobiDB-lite"/>
    </source>
</evidence>
<reference evidence="3 4" key="1">
    <citation type="journal article" date="2011" name="Genome Res.">
        <title>Phylogeny-wide analysis of social amoeba genomes highlights ancient origins for complex intercellular communication.</title>
        <authorList>
            <person name="Heidel A.J."/>
            <person name="Lawal H.M."/>
            <person name="Felder M."/>
            <person name="Schilde C."/>
            <person name="Helps N.R."/>
            <person name="Tunggal B."/>
            <person name="Rivero F."/>
            <person name="John U."/>
            <person name="Schleicher M."/>
            <person name="Eichinger L."/>
            <person name="Platzer M."/>
            <person name="Noegel A.A."/>
            <person name="Schaap P."/>
            <person name="Gloeckner G."/>
        </authorList>
    </citation>
    <scope>NUCLEOTIDE SEQUENCE [LARGE SCALE GENOMIC DNA]</scope>
    <source>
        <strain evidence="4">ATCC 26659 / Pp 5 / PN500</strain>
    </source>
</reference>
<dbReference type="InParanoid" id="D3AW62"/>
<proteinExistence type="predicted"/>
<feature type="compositionally biased region" description="Low complexity" evidence="1">
    <location>
        <begin position="25"/>
        <end position="51"/>
    </location>
</feature>
<dbReference type="RefSeq" id="XP_020438640.1">
    <property type="nucleotide sequence ID" value="XM_020571366.1"/>
</dbReference>
<gene>
    <name evidence="3" type="ORF">PPL_00333</name>
</gene>
<dbReference type="AlphaFoldDB" id="D3AW62"/>
<dbReference type="EMBL" id="ADBJ01000002">
    <property type="protein sequence ID" value="EFA86535.1"/>
    <property type="molecule type" value="Genomic_DNA"/>
</dbReference>
<evidence type="ECO:0000259" key="2">
    <source>
        <dbReference type="Pfam" id="PF08318"/>
    </source>
</evidence>
<evidence type="ECO:0000313" key="3">
    <source>
        <dbReference type="EMBL" id="EFA86535.1"/>
    </source>
</evidence>